<organism evidence="2">
    <name type="scientific">Echinostoma caproni</name>
    <dbReference type="NCBI Taxonomy" id="27848"/>
    <lineage>
        <taxon>Eukaryota</taxon>
        <taxon>Metazoa</taxon>
        <taxon>Spiralia</taxon>
        <taxon>Lophotrochozoa</taxon>
        <taxon>Platyhelminthes</taxon>
        <taxon>Trematoda</taxon>
        <taxon>Digenea</taxon>
        <taxon>Plagiorchiida</taxon>
        <taxon>Echinostomata</taxon>
        <taxon>Echinostomatoidea</taxon>
        <taxon>Echinostomatidae</taxon>
        <taxon>Echinostoma</taxon>
    </lineage>
</organism>
<protein>
    <submittedName>
        <fullName evidence="2">Myosin_tail_1 domain-containing protein</fullName>
    </submittedName>
</protein>
<feature type="compositionally biased region" description="Basic and acidic residues" evidence="1">
    <location>
        <begin position="32"/>
        <end position="41"/>
    </location>
</feature>
<dbReference type="AlphaFoldDB" id="A0A183A4P9"/>
<feature type="region of interest" description="Disordered" evidence="1">
    <location>
        <begin position="1"/>
        <end position="41"/>
    </location>
</feature>
<name>A0A183A4P9_9TREM</name>
<dbReference type="PANTHER" id="PTHR31540">
    <property type="entry name" value="CENTROSOMAL PROTEIN OF 131 KDA"/>
    <property type="match status" value="1"/>
</dbReference>
<evidence type="ECO:0000313" key="2">
    <source>
        <dbReference type="WBParaSite" id="ECPE_0000193401-mRNA-1"/>
    </source>
</evidence>
<dbReference type="WBParaSite" id="ECPE_0000193401-mRNA-1">
    <property type="protein sequence ID" value="ECPE_0000193401-mRNA-1"/>
    <property type="gene ID" value="ECPE_0000193401"/>
</dbReference>
<proteinExistence type="predicted"/>
<accession>A0A183A4P9</accession>
<feature type="compositionally biased region" description="Basic and acidic residues" evidence="1">
    <location>
        <begin position="1"/>
        <end position="21"/>
    </location>
</feature>
<dbReference type="PANTHER" id="PTHR31540:SF1">
    <property type="entry name" value="CENTROSOMAL PROTEIN OF 131 KDA"/>
    <property type="match status" value="1"/>
</dbReference>
<dbReference type="InterPro" id="IPR030465">
    <property type="entry name" value="CEP131"/>
</dbReference>
<dbReference type="GO" id="GO:0035735">
    <property type="term" value="P:intraciliary transport involved in cilium assembly"/>
    <property type="evidence" value="ECO:0007669"/>
    <property type="project" value="InterPro"/>
</dbReference>
<reference evidence="2" key="1">
    <citation type="submission" date="2016-06" db="UniProtKB">
        <authorList>
            <consortium name="WormBaseParasite"/>
        </authorList>
    </citation>
    <scope>IDENTIFICATION</scope>
</reference>
<evidence type="ECO:0000256" key="1">
    <source>
        <dbReference type="SAM" id="MobiDB-lite"/>
    </source>
</evidence>
<sequence>LEELQQRERAEREAWEQHTKSVLETQCASRENGLRDQLKRERDKQLEAAIRRLEAESNETRAEVEREAENKIK</sequence>
<dbReference type="GO" id="GO:0005929">
    <property type="term" value="C:cilium"/>
    <property type="evidence" value="ECO:0007669"/>
    <property type="project" value="GOC"/>
</dbReference>